<name>A0ABW3FK82_9HYPH</name>
<feature type="chain" id="PRO_5046400550" evidence="9">
    <location>
        <begin position="24"/>
        <end position="344"/>
    </location>
</feature>
<evidence type="ECO:0000313" key="11">
    <source>
        <dbReference type="Proteomes" id="UP001597101"/>
    </source>
</evidence>
<dbReference type="InterPro" id="IPR009045">
    <property type="entry name" value="Zn_M74/Hedgehog-like"/>
</dbReference>
<feature type="region of interest" description="Disordered" evidence="8">
    <location>
        <begin position="323"/>
        <end position="344"/>
    </location>
</feature>
<keyword evidence="2" id="KW-0479">Metal-binding</keyword>
<evidence type="ECO:0000256" key="6">
    <source>
        <dbReference type="ARBA" id="ARBA00022833"/>
    </source>
</evidence>
<dbReference type="EMBL" id="JBHTJV010000012">
    <property type="protein sequence ID" value="MFD0917315.1"/>
    <property type="molecule type" value="Genomic_DNA"/>
</dbReference>
<proteinExistence type="predicted"/>
<evidence type="ECO:0000256" key="5">
    <source>
        <dbReference type="ARBA" id="ARBA00022801"/>
    </source>
</evidence>
<dbReference type="Pfam" id="PF03411">
    <property type="entry name" value="Peptidase_M74"/>
    <property type="match status" value="1"/>
</dbReference>
<keyword evidence="4" id="KW-0574">Periplasm</keyword>
<reference evidence="11" key="1">
    <citation type="journal article" date="2019" name="Int. J. Syst. Evol. Microbiol.">
        <title>The Global Catalogue of Microorganisms (GCM) 10K type strain sequencing project: providing services to taxonomists for standard genome sequencing and annotation.</title>
        <authorList>
            <consortium name="The Broad Institute Genomics Platform"/>
            <consortium name="The Broad Institute Genome Sequencing Center for Infectious Disease"/>
            <person name="Wu L."/>
            <person name="Ma J."/>
        </authorList>
    </citation>
    <scope>NUCLEOTIDE SEQUENCE [LARGE SCALE GENOMIC DNA]</scope>
    <source>
        <strain evidence="11">CCUG 60023</strain>
    </source>
</reference>
<evidence type="ECO:0000256" key="9">
    <source>
        <dbReference type="SAM" id="SignalP"/>
    </source>
</evidence>
<protein>
    <submittedName>
        <fullName evidence="10">Penicillin-insensitive murein endopeptidase</fullName>
        <ecNumber evidence="10">3.4.-.-</ecNumber>
    </submittedName>
</protein>
<organism evidence="10 11">
    <name type="scientific">Pseudahrensia aquimaris</name>
    <dbReference type="NCBI Taxonomy" id="744461"/>
    <lineage>
        <taxon>Bacteria</taxon>
        <taxon>Pseudomonadati</taxon>
        <taxon>Pseudomonadota</taxon>
        <taxon>Alphaproteobacteria</taxon>
        <taxon>Hyphomicrobiales</taxon>
        <taxon>Ahrensiaceae</taxon>
        <taxon>Pseudahrensia</taxon>
    </lineage>
</organism>
<evidence type="ECO:0000256" key="7">
    <source>
        <dbReference type="ARBA" id="ARBA00023049"/>
    </source>
</evidence>
<keyword evidence="7" id="KW-0482">Metalloprotease</keyword>
<keyword evidence="6" id="KW-0862">Zinc</keyword>
<keyword evidence="3 9" id="KW-0732">Signal</keyword>
<evidence type="ECO:0000256" key="2">
    <source>
        <dbReference type="ARBA" id="ARBA00022723"/>
    </source>
</evidence>
<keyword evidence="5 10" id="KW-0378">Hydrolase</keyword>
<dbReference type="SUPFAM" id="SSF55166">
    <property type="entry name" value="Hedgehog/DD-peptidase"/>
    <property type="match status" value="1"/>
</dbReference>
<evidence type="ECO:0000256" key="1">
    <source>
        <dbReference type="ARBA" id="ARBA00022670"/>
    </source>
</evidence>
<evidence type="ECO:0000256" key="3">
    <source>
        <dbReference type="ARBA" id="ARBA00022729"/>
    </source>
</evidence>
<dbReference type="Gene3D" id="3.30.1380.10">
    <property type="match status" value="1"/>
</dbReference>
<dbReference type="Proteomes" id="UP001597101">
    <property type="component" value="Unassembled WGS sequence"/>
</dbReference>
<dbReference type="EC" id="3.4.-.-" evidence="10"/>
<dbReference type="GO" id="GO:0016787">
    <property type="term" value="F:hydrolase activity"/>
    <property type="evidence" value="ECO:0007669"/>
    <property type="project" value="UniProtKB-KW"/>
</dbReference>
<dbReference type="InterPro" id="IPR005073">
    <property type="entry name" value="Peptidase_M74"/>
</dbReference>
<keyword evidence="11" id="KW-1185">Reference proteome</keyword>
<accession>A0ABW3FK82</accession>
<feature type="signal peptide" evidence="9">
    <location>
        <begin position="1"/>
        <end position="23"/>
    </location>
</feature>
<comment type="caution">
    <text evidence="10">The sequence shown here is derived from an EMBL/GenBank/DDBJ whole genome shotgun (WGS) entry which is preliminary data.</text>
</comment>
<dbReference type="PIRSF" id="PIRSF018455">
    <property type="entry name" value="MepA"/>
    <property type="match status" value="1"/>
</dbReference>
<evidence type="ECO:0000313" key="10">
    <source>
        <dbReference type="EMBL" id="MFD0917315.1"/>
    </source>
</evidence>
<evidence type="ECO:0000256" key="4">
    <source>
        <dbReference type="ARBA" id="ARBA00022764"/>
    </source>
</evidence>
<keyword evidence="1" id="KW-0645">Protease</keyword>
<dbReference type="RefSeq" id="WP_377213178.1">
    <property type="nucleotide sequence ID" value="NZ_JBHTJV010000012.1"/>
</dbReference>
<evidence type="ECO:0000256" key="8">
    <source>
        <dbReference type="SAM" id="MobiDB-lite"/>
    </source>
</evidence>
<dbReference type="NCBIfam" id="NF006947">
    <property type="entry name" value="PRK09429.1"/>
    <property type="match status" value="1"/>
</dbReference>
<gene>
    <name evidence="10" type="primary">mepA</name>
    <name evidence="10" type="ORF">ACFQ14_12945</name>
</gene>
<sequence>MMLKPLTTALAALFLVQAPDAFAAKAAKRLFGKEVSTAAALKPAVYGTYNRGCLAGGEKLADDGPTWQAMRPNRNRHWAHPELISLVKQLSRDGKKVGWNGLLVGDLTQPRGGPMWTGHASHQAGLDADIWLTPMPNRRLSRKERNETFQPISMRARGANGKLTHQKLNPKAFTDAHAGIIRTAAQYRNVERIFVHPTIKREMCRRYPSQPKWLAKVRAQYGHHYHMHIRIGCPAGSTGCKSQRPVPSMGCDQATMDYWFKVAYGPPRKPKPGEKPVVRKPKPPITLAQLPQQCRTVLTAPGIDGSPSKVAFASSGAGASPAAKAAASLGDLNRIATPTPRPAN</sequence>